<evidence type="ECO:0000256" key="6">
    <source>
        <dbReference type="SAM" id="SignalP"/>
    </source>
</evidence>
<proteinExistence type="inferred from homology"/>
<evidence type="ECO:0000259" key="7">
    <source>
        <dbReference type="PROSITE" id="PS50835"/>
    </source>
</evidence>
<dbReference type="PRINTS" id="PR01638">
    <property type="entry name" value="MHCCLASSI"/>
</dbReference>
<evidence type="ECO:0000313" key="8">
    <source>
        <dbReference type="Ensembl" id="ENSONIP00000048568.1"/>
    </source>
</evidence>
<feature type="domain" description="Ig-like" evidence="7">
    <location>
        <begin position="210"/>
        <end position="299"/>
    </location>
</feature>
<feature type="domain" description="Ig-like" evidence="7">
    <location>
        <begin position="566"/>
        <end position="655"/>
    </location>
</feature>
<feature type="compositionally biased region" description="Low complexity" evidence="4">
    <location>
        <begin position="551"/>
        <end position="564"/>
    </location>
</feature>
<evidence type="ECO:0000256" key="3">
    <source>
        <dbReference type="RuleBase" id="RU004439"/>
    </source>
</evidence>
<dbReference type="PROSITE" id="PS00290">
    <property type="entry name" value="IG_MHC"/>
    <property type="match status" value="5"/>
</dbReference>
<feature type="compositionally biased region" description="Basic and acidic residues" evidence="4">
    <location>
        <begin position="901"/>
        <end position="913"/>
    </location>
</feature>
<sequence length="951" mass="104949">MNLFAVFVLLGTVLTVNCETHSLHYIYTALSKPVGLPGIHEFTAMGLLDNRMIDYFDSKNQVKVPRQEWMRKRLPADYWEKGTQSRKSKQQWFKVNIGILMERMRQNESDTPHVLQWMHGCEGETHPDGTLKFVRGMDMYNYDGNDFLSFDDKNGVWVAPIDEALPTKRKWDGVQVLKEYTKGYLENECIDWLSKFVTYGQQQLKKKSPPEVFVFAKKSKVESNLILTCLATGFYPKDIIMRIRRNGRVLTADDGLTSSGVLPNNDETFQRRDHVEILKSDLSEFSCEVVHEATGVDVAKTWKNSDLPPEPGCGPPIAAAVGGVLAVVALVTVVVCVILYKKGCLGRRRGANNNQGSVAVNVEKKADAKDGKAEETEPLTGSDKSLDKVSNSSSADSGVSCGIQTIHSPVSVDNGVASTPLTNAPPEVFVFAKKAKVESNLILTCLATGFYPKDIIMKIRRNGRVLTADDGLMSSGLLPNNDETFQRRDHVEILKSDLSEFSCEVIHEATDVNLTKTWRSVAVNVEKKADAKDGKAEETEPLTGSDKSLDKVSNSSSADSGVSSPPEVFVFAKKAKVESNLILTCLATDFYPKDIIMKIRRNGRVLTADDGLTSSGLLPNNDETFQRRDHVEISKSDLSEFSCEVIHEATDVNLTKTWRSVAVNVEKKADAKDGKAEETEPLTGSDKSLDKVSNSSSADSGVSSPPEVFVFAKKAKVESNLILTCLATDFYPKDIIMRIRRNGRVLTADDGLMSSGVLPNNDETFQRRDHVEILKSDLSEFSCEVIHEATDVNLTKTWTPPEVFVFAMKAKVESNLILTCLATDFYPKDIIMKIRRNRRVLTADDGLTSSGVLPNNDETFQRRDHVEILKSDPSEFSCEVIHEATGVDVAKTWRSVAVNVEKKADAKDGKAEETEPLTGSDKSLDKVSNSSSAESGVSSDSDKQGQAQESS</sequence>
<dbReference type="InterPro" id="IPR011162">
    <property type="entry name" value="MHC_I/II-like_Ag-recog"/>
</dbReference>
<dbReference type="Proteomes" id="UP000005207">
    <property type="component" value="Linkage group LG22"/>
</dbReference>
<dbReference type="Pfam" id="PF00129">
    <property type="entry name" value="MHC_I"/>
    <property type="match status" value="1"/>
</dbReference>
<reference evidence="9" key="1">
    <citation type="submission" date="2012-01" db="EMBL/GenBank/DDBJ databases">
        <title>The Genome Sequence of Oreochromis niloticus (Nile Tilapia).</title>
        <authorList>
            <consortium name="Broad Institute Genome Assembly Team"/>
            <consortium name="Broad Institute Sequencing Platform"/>
            <person name="Di Palma F."/>
            <person name="Johnson J."/>
            <person name="Lander E.S."/>
            <person name="Lindblad-Toh K."/>
        </authorList>
    </citation>
    <scope>NUCLEOTIDE SEQUENCE [LARGE SCALE GENOMIC DNA]</scope>
</reference>
<dbReference type="Ensembl" id="ENSONIT00000070057.1">
    <property type="protein sequence ID" value="ENSONIP00000048568.1"/>
    <property type="gene ID" value="ENSONIG00000017390.2"/>
</dbReference>
<dbReference type="InterPro" id="IPR011161">
    <property type="entry name" value="MHC_I-like_Ag-recog"/>
</dbReference>
<feature type="compositionally biased region" description="Low complexity" evidence="4">
    <location>
        <begin position="388"/>
        <end position="399"/>
    </location>
</feature>
<evidence type="ECO:0000256" key="4">
    <source>
        <dbReference type="SAM" id="MobiDB-lite"/>
    </source>
</evidence>
<dbReference type="InterPro" id="IPR050208">
    <property type="entry name" value="MHC_class-I_related"/>
</dbReference>
<dbReference type="InterPro" id="IPR013783">
    <property type="entry name" value="Ig-like_fold"/>
</dbReference>
<feature type="compositionally biased region" description="Basic and acidic residues" evidence="4">
    <location>
        <begin position="362"/>
        <end position="375"/>
    </location>
</feature>
<reference evidence="8" key="3">
    <citation type="submission" date="2025-09" db="UniProtKB">
        <authorList>
            <consortium name="Ensembl"/>
        </authorList>
    </citation>
    <scope>IDENTIFICATION</scope>
</reference>
<dbReference type="InterPro" id="IPR003597">
    <property type="entry name" value="Ig_C1-set"/>
</dbReference>
<evidence type="ECO:0000256" key="1">
    <source>
        <dbReference type="ARBA" id="ARBA00023180"/>
    </source>
</evidence>
<feature type="chain" id="PRO_5025391426" evidence="6">
    <location>
        <begin position="19"/>
        <end position="951"/>
    </location>
</feature>
<dbReference type="InterPro" id="IPR037055">
    <property type="entry name" value="MHC_I-like_Ag-recog_sf"/>
</dbReference>
<dbReference type="Pfam" id="PF07654">
    <property type="entry name" value="C1-set"/>
    <property type="match status" value="5"/>
</dbReference>
<keyword evidence="9" id="KW-1185">Reference proteome</keyword>
<organism evidence="8 9">
    <name type="scientific">Oreochromis niloticus</name>
    <name type="common">Nile tilapia</name>
    <name type="synonym">Tilapia nilotica</name>
    <dbReference type="NCBI Taxonomy" id="8128"/>
    <lineage>
        <taxon>Eukaryota</taxon>
        <taxon>Metazoa</taxon>
        <taxon>Chordata</taxon>
        <taxon>Craniata</taxon>
        <taxon>Vertebrata</taxon>
        <taxon>Euteleostomi</taxon>
        <taxon>Actinopterygii</taxon>
        <taxon>Neopterygii</taxon>
        <taxon>Teleostei</taxon>
        <taxon>Neoteleostei</taxon>
        <taxon>Acanthomorphata</taxon>
        <taxon>Ovalentaria</taxon>
        <taxon>Cichlomorphae</taxon>
        <taxon>Cichliformes</taxon>
        <taxon>Cichlidae</taxon>
        <taxon>African cichlids</taxon>
        <taxon>Pseudocrenilabrinae</taxon>
        <taxon>Oreochromini</taxon>
        <taxon>Oreochromis</taxon>
    </lineage>
</organism>
<evidence type="ECO:0000313" key="9">
    <source>
        <dbReference type="Proteomes" id="UP000005207"/>
    </source>
</evidence>
<dbReference type="InterPro" id="IPR036179">
    <property type="entry name" value="Ig-like_dom_sf"/>
</dbReference>
<dbReference type="GeneTree" id="ENSGT01150000287002"/>
<dbReference type="InterPro" id="IPR003006">
    <property type="entry name" value="Ig/MHC_CS"/>
</dbReference>
<dbReference type="PANTHER" id="PTHR16675:SF193">
    <property type="entry name" value="LOC571647 PROTEIN-RELATED"/>
    <property type="match status" value="1"/>
</dbReference>
<dbReference type="SMART" id="SM00407">
    <property type="entry name" value="IGc1"/>
    <property type="match status" value="5"/>
</dbReference>
<keyword evidence="5" id="KW-0472">Membrane</keyword>
<feature type="region of interest" description="Disordered" evidence="4">
    <location>
        <begin position="669"/>
        <end position="705"/>
    </location>
</feature>
<keyword evidence="6" id="KW-0732">Signal</keyword>
<dbReference type="PROSITE" id="PS50835">
    <property type="entry name" value="IG_LIKE"/>
    <property type="match status" value="4"/>
</dbReference>
<feature type="region of interest" description="Disordered" evidence="4">
    <location>
        <begin position="901"/>
        <end position="951"/>
    </location>
</feature>
<reference evidence="8" key="2">
    <citation type="submission" date="2025-08" db="UniProtKB">
        <authorList>
            <consortium name="Ensembl"/>
        </authorList>
    </citation>
    <scope>IDENTIFICATION</scope>
</reference>
<name>A0A669CP48_ORENI</name>
<feature type="compositionally biased region" description="Low complexity" evidence="4">
    <location>
        <begin position="928"/>
        <end position="939"/>
    </location>
</feature>
<keyword evidence="1" id="KW-0325">Glycoprotein</keyword>
<comment type="similarity">
    <text evidence="3">Belongs to the MHC class I family.</text>
</comment>
<keyword evidence="2" id="KW-0393">Immunoglobulin domain</keyword>
<feature type="signal peptide" evidence="6">
    <location>
        <begin position="1"/>
        <end position="18"/>
    </location>
</feature>
<feature type="region of interest" description="Disordered" evidence="4">
    <location>
        <begin position="529"/>
        <end position="565"/>
    </location>
</feature>
<dbReference type="PANTHER" id="PTHR16675">
    <property type="entry name" value="MHC CLASS I-RELATED"/>
    <property type="match status" value="1"/>
</dbReference>
<dbReference type="Gene3D" id="3.30.500.10">
    <property type="entry name" value="MHC class I-like antigen recognition-like"/>
    <property type="match status" value="1"/>
</dbReference>
<dbReference type="Gene3D" id="2.60.40.10">
    <property type="entry name" value="Immunoglobulins"/>
    <property type="match status" value="5"/>
</dbReference>
<feature type="domain" description="Ig-like" evidence="7">
    <location>
        <begin position="706"/>
        <end position="795"/>
    </location>
</feature>
<feature type="compositionally biased region" description="Basic and acidic residues" evidence="4">
    <location>
        <begin position="529"/>
        <end position="538"/>
    </location>
</feature>
<dbReference type="GO" id="GO:0006955">
    <property type="term" value="P:immune response"/>
    <property type="evidence" value="ECO:0007669"/>
    <property type="project" value="TreeGrafter"/>
</dbReference>
<evidence type="ECO:0000256" key="2">
    <source>
        <dbReference type="ARBA" id="ARBA00023319"/>
    </source>
</evidence>
<dbReference type="AlphaFoldDB" id="A0A669CP48"/>
<dbReference type="InterPro" id="IPR001039">
    <property type="entry name" value="MHC_I_a_a1/a2"/>
</dbReference>
<keyword evidence="5" id="KW-1133">Transmembrane helix</keyword>
<feature type="domain" description="Ig-like" evidence="7">
    <location>
        <begin position="426"/>
        <end position="515"/>
    </location>
</feature>
<protein>
    <submittedName>
        <fullName evidence="8">Class I histocompatibility antigen, F10 alpha chain</fullName>
    </submittedName>
</protein>
<dbReference type="SUPFAM" id="SSF48726">
    <property type="entry name" value="Immunoglobulin"/>
    <property type="match status" value="5"/>
</dbReference>
<dbReference type="SUPFAM" id="SSF54452">
    <property type="entry name" value="MHC antigen-recognition domain"/>
    <property type="match status" value="1"/>
</dbReference>
<evidence type="ECO:0000256" key="5">
    <source>
        <dbReference type="SAM" id="Phobius"/>
    </source>
</evidence>
<feature type="compositionally biased region" description="Low complexity" evidence="4">
    <location>
        <begin position="691"/>
        <end position="704"/>
    </location>
</feature>
<gene>
    <name evidence="8" type="primary">LOC100711798</name>
</gene>
<dbReference type="GO" id="GO:0005615">
    <property type="term" value="C:extracellular space"/>
    <property type="evidence" value="ECO:0007669"/>
    <property type="project" value="TreeGrafter"/>
</dbReference>
<keyword evidence="5" id="KW-0812">Transmembrane</keyword>
<dbReference type="InterPro" id="IPR007110">
    <property type="entry name" value="Ig-like_dom"/>
</dbReference>
<feature type="transmembrane region" description="Helical" evidence="5">
    <location>
        <begin position="317"/>
        <end position="340"/>
    </location>
</feature>
<dbReference type="GO" id="GO:0009897">
    <property type="term" value="C:external side of plasma membrane"/>
    <property type="evidence" value="ECO:0007669"/>
    <property type="project" value="TreeGrafter"/>
</dbReference>
<dbReference type="FunFam" id="3.30.500.10:FF:000005">
    <property type="entry name" value="MHC class I antigen ZKA transcript variant 1"/>
    <property type="match status" value="1"/>
</dbReference>
<feature type="region of interest" description="Disordered" evidence="4">
    <location>
        <begin position="362"/>
        <end position="399"/>
    </location>
</feature>
<feature type="compositionally biased region" description="Basic and acidic residues" evidence="4">
    <location>
        <begin position="669"/>
        <end position="678"/>
    </location>
</feature>
<accession>A0A669CP48</accession>